<dbReference type="EMBL" id="JAFCJH010000015">
    <property type="protein sequence ID" value="MBR0797107.1"/>
    <property type="molecule type" value="Genomic_DNA"/>
</dbReference>
<gene>
    <name evidence="9" type="primary">oxlT</name>
    <name evidence="9" type="ORF">JQ615_17080</name>
</gene>
<organism evidence="9 10">
    <name type="scientific">Bradyrhizobium jicamae</name>
    <dbReference type="NCBI Taxonomy" id="280332"/>
    <lineage>
        <taxon>Bacteria</taxon>
        <taxon>Pseudomonadati</taxon>
        <taxon>Pseudomonadota</taxon>
        <taxon>Alphaproteobacteria</taxon>
        <taxon>Hyphomicrobiales</taxon>
        <taxon>Nitrobacteraceae</taxon>
        <taxon>Bradyrhizobium</taxon>
    </lineage>
</organism>
<dbReference type="InterPro" id="IPR026355">
    <property type="entry name" value="Oxa/Form_antiport"/>
</dbReference>
<dbReference type="InterPro" id="IPR052983">
    <property type="entry name" value="MFS_Riboflavin_Transporter"/>
</dbReference>
<feature type="transmembrane region" description="Helical" evidence="7">
    <location>
        <begin position="168"/>
        <end position="187"/>
    </location>
</feature>
<evidence type="ECO:0000313" key="9">
    <source>
        <dbReference type="EMBL" id="MBR0797107.1"/>
    </source>
</evidence>
<evidence type="ECO:0000256" key="2">
    <source>
        <dbReference type="ARBA" id="ARBA00022448"/>
    </source>
</evidence>
<dbReference type="NCBIfam" id="TIGR04259">
    <property type="entry name" value="oxa_formateAnti"/>
    <property type="match status" value="1"/>
</dbReference>
<feature type="transmembrane region" description="Helical" evidence="7">
    <location>
        <begin position="12"/>
        <end position="32"/>
    </location>
</feature>
<feature type="transmembrane region" description="Helical" evidence="7">
    <location>
        <begin position="52"/>
        <end position="72"/>
    </location>
</feature>
<keyword evidence="5 7" id="KW-0472">Membrane</keyword>
<dbReference type="RefSeq" id="WP_212493155.1">
    <property type="nucleotide sequence ID" value="NZ_JAFCJH010000015.1"/>
</dbReference>
<feature type="transmembrane region" description="Helical" evidence="7">
    <location>
        <begin position="329"/>
        <end position="348"/>
    </location>
</feature>
<evidence type="ECO:0000259" key="8">
    <source>
        <dbReference type="PROSITE" id="PS50850"/>
    </source>
</evidence>
<dbReference type="PANTHER" id="PTHR43385">
    <property type="entry name" value="RIBOFLAVIN TRANSPORTER RIBJ"/>
    <property type="match status" value="1"/>
</dbReference>
<dbReference type="Gene3D" id="1.20.1250.20">
    <property type="entry name" value="MFS general substrate transporter like domains"/>
    <property type="match status" value="2"/>
</dbReference>
<evidence type="ECO:0000256" key="5">
    <source>
        <dbReference type="ARBA" id="ARBA00023136"/>
    </source>
</evidence>
<reference evidence="10" key="1">
    <citation type="journal article" date="2021" name="ISME J.">
        <title>Evolutionary origin and ecological implication of a unique nif island in free-living Bradyrhizobium lineages.</title>
        <authorList>
            <person name="Tao J."/>
        </authorList>
    </citation>
    <scope>NUCLEOTIDE SEQUENCE [LARGE SCALE GENOMIC DNA]</scope>
    <source>
        <strain evidence="10">SZCCT0434</strain>
    </source>
</reference>
<feature type="transmembrane region" description="Helical" evidence="7">
    <location>
        <begin position="385"/>
        <end position="405"/>
    </location>
</feature>
<dbReference type="InterPro" id="IPR011701">
    <property type="entry name" value="MFS"/>
</dbReference>
<keyword evidence="3 7" id="KW-0812">Transmembrane</keyword>
<feature type="transmembrane region" description="Helical" evidence="7">
    <location>
        <begin position="135"/>
        <end position="156"/>
    </location>
</feature>
<dbReference type="CDD" id="cd17353">
    <property type="entry name" value="MFS_OFA_like"/>
    <property type="match status" value="1"/>
</dbReference>
<name>A0ABS5FJZ2_9BRAD</name>
<keyword evidence="2" id="KW-0813">Transport</keyword>
<dbReference type="Pfam" id="PF07690">
    <property type="entry name" value="MFS_1"/>
    <property type="match status" value="1"/>
</dbReference>
<dbReference type="InterPro" id="IPR020846">
    <property type="entry name" value="MFS_dom"/>
</dbReference>
<evidence type="ECO:0000256" key="4">
    <source>
        <dbReference type="ARBA" id="ARBA00022989"/>
    </source>
</evidence>
<evidence type="ECO:0000256" key="3">
    <source>
        <dbReference type="ARBA" id="ARBA00022692"/>
    </source>
</evidence>
<sequence>MPSARRGHTNRWFQLVLGIICMASVANLQYGWTLFVLPIQHQWGWSKAEIQVAFSIFIVLETWLVPFEGWIVDRIGPRWMVLAGGVGTFLAWYVNSKATSLGMLYLGGAIAGFAGGAVYGTCVGNALKWFPDKRGLCGGLTAAGFGAGAAITIAPIRAMILSSGYQHTFLFFGILYGVIVVVVSNFIRAPDLEELPAATNIKVLQSAEDVPPAQVVRSPIFWIMYLMFFLVAAGGLMSAAQLAPIAKERGIADASVVIFGFSMPAIVAALTCHNITNGVGRPLNGWISDHIGRANMMAIAFGIEAICLAAFGFFGTTAISFIITDGLVFLFWGDIFSLFAATVGDAFGRKFVTVNYGIMYTAKGVASLLVPLGNVLTHASGSWHAVYAVGCGMNVLAALLGFFVLKPVIKARLAPPAHPVASEPAHASEEIERRRAVG</sequence>
<dbReference type="PROSITE" id="PS50850">
    <property type="entry name" value="MFS"/>
    <property type="match status" value="1"/>
</dbReference>
<feature type="transmembrane region" description="Helical" evidence="7">
    <location>
        <begin position="254"/>
        <end position="276"/>
    </location>
</feature>
<accession>A0ABS5FJZ2</accession>
<feature type="region of interest" description="Disordered" evidence="6">
    <location>
        <begin position="418"/>
        <end position="438"/>
    </location>
</feature>
<keyword evidence="10" id="KW-1185">Reference proteome</keyword>
<feature type="transmembrane region" description="Helical" evidence="7">
    <location>
        <begin position="101"/>
        <end position="123"/>
    </location>
</feature>
<feature type="transmembrane region" description="Helical" evidence="7">
    <location>
        <begin position="220"/>
        <end position="242"/>
    </location>
</feature>
<protein>
    <submittedName>
        <fullName evidence="9">Oxalate/formate MFS antiporter</fullName>
    </submittedName>
</protein>
<evidence type="ECO:0000256" key="7">
    <source>
        <dbReference type="SAM" id="Phobius"/>
    </source>
</evidence>
<dbReference type="InterPro" id="IPR036259">
    <property type="entry name" value="MFS_trans_sf"/>
</dbReference>
<proteinExistence type="predicted"/>
<comment type="subcellular location">
    <subcellularLocation>
        <location evidence="1">Membrane</location>
        <topology evidence="1">Multi-pass membrane protein</topology>
    </subcellularLocation>
</comment>
<feature type="compositionally biased region" description="Basic and acidic residues" evidence="6">
    <location>
        <begin position="426"/>
        <end position="438"/>
    </location>
</feature>
<feature type="transmembrane region" description="Helical" evidence="7">
    <location>
        <begin position="79"/>
        <end position="95"/>
    </location>
</feature>
<keyword evidence="4 7" id="KW-1133">Transmembrane helix</keyword>
<feature type="transmembrane region" description="Helical" evidence="7">
    <location>
        <begin position="297"/>
        <end position="323"/>
    </location>
</feature>
<dbReference type="Proteomes" id="UP001315278">
    <property type="component" value="Unassembled WGS sequence"/>
</dbReference>
<evidence type="ECO:0000313" key="10">
    <source>
        <dbReference type="Proteomes" id="UP001315278"/>
    </source>
</evidence>
<feature type="transmembrane region" description="Helical" evidence="7">
    <location>
        <begin position="360"/>
        <end position="379"/>
    </location>
</feature>
<dbReference type="SUPFAM" id="SSF103473">
    <property type="entry name" value="MFS general substrate transporter"/>
    <property type="match status" value="1"/>
</dbReference>
<evidence type="ECO:0000256" key="6">
    <source>
        <dbReference type="SAM" id="MobiDB-lite"/>
    </source>
</evidence>
<comment type="caution">
    <text evidence="9">The sequence shown here is derived from an EMBL/GenBank/DDBJ whole genome shotgun (WGS) entry which is preliminary data.</text>
</comment>
<evidence type="ECO:0000256" key="1">
    <source>
        <dbReference type="ARBA" id="ARBA00004141"/>
    </source>
</evidence>
<dbReference type="PANTHER" id="PTHR43385:SF1">
    <property type="entry name" value="RIBOFLAVIN TRANSPORTER RIBJ"/>
    <property type="match status" value="1"/>
</dbReference>
<feature type="domain" description="Major facilitator superfamily (MFS) profile" evidence="8">
    <location>
        <begin position="1"/>
        <end position="409"/>
    </location>
</feature>